<gene>
    <name evidence="1" type="ORF">Dsin_002427</name>
</gene>
<organism evidence="1 2">
    <name type="scientific">Dipteronia sinensis</name>
    <dbReference type="NCBI Taxonomy" id="43782"/>
    <lineage>
        <taxon>Eukaryota</taxon>
        <taxon>Viridiplantae</taxon>
        <taxon>Streptophyta</taxon>
        <taxon>Embryophyta</taxon>
        <taxon>Tracheophyta</taxon>
        <taxon>Spermatophyta</taxon>
        <taxon>Magnoliopsida</taxon>
        <taxon>eudicotyledons</taxon>
        <taxon>Gunneridae</taxon>
        <taxon>Pentapetalae</taxon>
        <taxon>rosids</taxon>
        <taxon>malvids</taxon>
        <taxon>Sapindales</taxon>
        <taxon>Sapindaceae</taxon>
        <taxon>Hippocastanoideae</taxon>
        <taxon>Acereae</taxon>
        <taxon>Dipteronia</taxon>
    </lineage>
</organism>
<protein>
    <submittedName>
        <fullName evidence="1">Uncharacterized protein</fullName>
    </submittedName>
</protein>
<dbReference type="EMBL" id="JANJYJ010000001">
    <property type="protein sequence ID" value="KAK3230546.1"/>
    <property type="molecule type" value="Genomic_DNA"/>
</dbReference>
<evidence type="ECO:0000313" key="1">
    <source>
        <dbReference type="EMBL" id="KAK3230546.1"/>
    </source>
</evidence>
<sequence>MGINRGFTGAYGLGCVNLKRRELIKRAFSSDDDGAILQIPTGSSRSEDAIIWHYEDNEWFSVKNGYWVGHTLENNPSSSNYISVEAWWKSLWKLSIPLKIKSLSGRLAMTGFQLCLTLAMVECM</sequence>
<keyword evidence="2" id="KW-1185">Reference proteome</keyword>
<dbReference type="Proteomes" id="UP001281410">
    <property type="component" value="Unassembled WGS sequence"/>
</dbReference>
<comment type="caution">
    <text evidence="1">The sequence shown here is derived from an EMBL/GenBank/DDBJ whole genome shotgun (WGS) entry which is preliminary data.</text>
</comment>
<proteinExistence type="predicted"/>
<name>A0AAE0B5R4_9ROSI</name>
<evidence type="ECO:0000313" key="2">
    <source>
        <dbReference type="Proteomes" id="UP001281410"/>
    </source>
</evidence>
<reference evidence="1" key="1">
    <citation type="journal article" date="2023" name="Plant J.">
        <title>Genome sequences and population genomics provide insights into the demographic history, inbreeding, and mutation load of two 'living fossil' tree species of Dipteronia.</title>
        <authorList>
            <person name="Feng Y."/>
            <person name="Comes H.P."/>
            <person name="Chen J."/>
            <person name="Zhu S."/>
            <person name="Lu R."/>
            <person name="Zhang X."/>
            <person name="Li P."/>
            <person name="Qiu J."/>
            <person name="Olsen K.M."/>
            <person name="Qiu Y."/>
        </authorList>
    </citation>
    <scope>NUCLEOTIDE SEQUENCE</scope>
    <source>
        <strain evidence="1">NBL</strain>
    </source>
</reference>
<dbReference type="AlphaFoldDB" id="A0AAE0B5R4"/>
<accession>A0AAE0B5R4</accession>